<feature type="transmembrane region" description="Helical" evidence="5">
    <location>
        <begin position="172"/>
        <end position="194"/>
    </location>
</feature>
<reference evidence="7 8" key="1">
    <citation type="journal article" date="2013" name="Genome Biol.">
        <title>Genome of Acanthamoeba castellanii highlights extensive lateral gene transfer and early evolution of tyrosine kinase signaling.</title>
        <authorList>
            <person name="Clarke M."/>
            <person name="Lohan A.J."/>
            <person name="Liu B."/>
            <person name="Lagkouvardos I."/>
            <person name="Roy S."/>
            <person name="Zafar N."/>
            <person name="Bertelli C."/>
            <person name="Schilde C."/>
            <person name="Kianianmomeni A."/>
            <person name="Burglin T.R."/>
            <person name="Frech C."/>
            <person name="Turcotte B."/>
            <person name="Kopec K.O."/>
            <person name="Synnott J.M."/>
            <person name="Choo C."/>
            <person name="Paponov I."/>
            <person name="Finkler A."/>
            <person name="Soon Heng Tan C."/>
            <person name="Hutchins A.P."/>
            <person name="Weinmeier T."/>
            <person name="Rattei T."/>
            <person name="Chu J.S."/>
            <person name="Gimenez G."/>
            <person name="Irimia M."/>
            <person name="Rigden D.J."/>
            <person name="Fitzpatrick D.A."/>
            <person name="Lorenzo-Morales J."/>
            <person name="Bateman A."/>
            <person name="Chiu C.H."/>
            <person name="Tang P."/>
            <person name="Hegemann P."/>
            <person name="Fromm H."/>
            <person name="Raoult D."/>
            <person name="Greub G."/>
            <person name="Miranda-Saavedra D."/>
            <person name="Chen N."/>
            <person name="Nash P."/>
            <person name="Ginger M.L."/>
            <person name="Horn M."/>
            <person name="Schaap P."/>
            <person name="Caler L."/>
            <person name="Loftus B."/>
        </authorList>
    </citation>
    <scope>NUCLEOTIDE SEQUENCE [LARGE SCALE GENOMIC DNA]</scope>
    <source>
        <strain evidence="7 8">Neff</strain>
    </source>
</reference>
<dbReference type="Pfam" id="PF01490">
    <property type="entry name" value="Aa_trans"/>
    <property type="match status" value="1"/>
</dbReference>
<gene>
    <name evidence="7" type="ORF">ACA1_048860</name>
</gene>
<dbReference type="VEuPathDB" id="AmoebaDB:ACA1_048860"/>
<evidence type="ECO:0000256" key="5">
    <source>
        <dbReference type="SAM" id="Phobius"/>
    </source>
</evidence>
<feature type="transmembrane region" description="Helical" evidence="5">
    <location>
        <begin position="133"/>
        <end position="160"/>
    </location>
</feature>
<accession>L8HKE2</accession>
<dbReference type="OMA" id="MVKYKVD"/>
<evidence type="ECO:0000313" key="8">
    <source>
        <dbReference type="Proteomes" id="UP000011083"/>
    </source>
</evidence>
<evidence type="ECO:0000256" key="3">
    <source>
        <dbReference type="ARBA" id="ARBA00022989"/>
    </source>
</evidence>
<dbReference type="GO" id="GO:0005774">
    <property type="term" value="C:vacuolar membrane"/>
    <property type="evidence" value="ECO:0007669"/>
    <property type="project" value="TreeGrafter"/>
</dbReference>
<dbReference type="KEGG" id="acan:ACA1_048860"/>
<feature type="transmembrane region" description="Helical" evidence="5">
    <location>
        <begin position="435"/>
        <end position="458"/>
    </location>
</feature>
<organism evidence="7 8">
    <name type="scientific">Acanthamoeba castellanii (strain ATCC 30010 / Neff)</name>
    <dbReference type="NCBI Taxonomy" id="1257118"/>
    <lineage>
        <taxon>Eukaryota</taxon>
        <taxon>Amoebozoa</taxon>
        <taxon>Discosea</taxon>
        <taxon>Longamoebia</taxon>
        <taxon>Centramoebida</taxon>
        <taxon>Acanthamoebidae</taxon>
        <taxon>Acanthamoeba</taxon>
    </lineage>
</organism>
<dbReference type="InterPro" id="IPR013057">
    <property type="entry name" value="AA_transpt_TM"/>
</dbReference>
<keyword evidence="4 5" id="KW-0472">Membrane</keyword>
<dbReference type="OrthoDB" id="1684102at2759"/>
<dbReference type="AlphaFoldDB" id="L8HKE2"/>
<evidence type="ECO:0000256" key="1">
    <source>
        <dbReference type="ARBA" id="ARBA00004141"/>
    </source>
</evidence>
<feature type="transmembrane region" description="Helical" evidence="5">
    <location>
        <begin position="201"/>
        <end position="222"/>
    </location>
</feature>
<feature type="transmembrane region" description="Helical" evidence="5">
    <location>
        <begin position="274"/>
        <end position="299"/>
    </location>
</feature>
<dbReference type="Proteomes" id="UP000011083">
    <property type="component" value="Unassembled WGS sequence"/>
</dbReference>
<feature type="domain" description="Amino acid transporter transmembrane" evidence="6">
    <location>
        <begin position="61"/>
        <end position="419"/>
    </location>
</feature>
<protein>
    <submittedName>
        <fullName evidence="7">Transmembrane amino acid transporter protein</fullName>
    </submittedName>
</protein>
<feature type="transmembrane region" description="Helical" evidence="5">
    <location>
        <begin position="394"/>
        <end position="414"/>
    </location>
</feature>
<dbReference type="PANTHER" id="PTHR22950">
    <property type="entry name" value="AMINO ACID TRANSPORTER"/>
    <property type="match status" value="1"/>
</dbReference>
<keyword evidence="8" id="KW-1185">Reference proteome</keyword>
<keyword evidence="2 5" id="KW-0812">Transmembrane</keyword>
<dbReference type="PANTHER" id="PTHR22950:SF349">
    <property type="entry name" value="AMINO ACID TRANSPORTER TRANSMEMBRANE DOMAIN-CONTAINING PROTEIN"/>
    <property type="match status" value="1"/>
</dbReference>
<dbReference type="RefSeq" id="XP_004358231.1">
    <property type="nucleotide sequence ID" value="XM_004358174.1"/>
</dbReference>
<feature type="transmembrane region" description="Helical" evidence="5">
    <location>
        <begin position="366"/>
        <end position="388"/>
    </location>
</feature>
<comment type="subcellular location">
    <subcellularLocation>
        <location evidence="1">Membrane</location>
        <topology evidence="1">Multi-pass membrane protein</topology>
    </subcellularLocation>
</comment>
<evidence type="ECO:0000259" key="6">
    <source>
        <dbReference type="Pfam" id="PF01490"/>
    </source>
</evidence>
<evidence type="ECO:0000256" key="2">
    <source>
        <dbReference type="ARBA" id="ARBA00022692"/>
    </source>
</evidence>
<feature type="transmembrane region" description="Helical" evidence="5">
    <location>
        <begin position="91"/>
        <end position="112"/>
    </location>
</feature>
<dbReference type="EMBL" id="KB007795">
    <property type="protein sequence ID" value="ELR25670.1"/>
    <property type="molecule type" value="Genomic_DNA"/>
</dbReference>
<dbReference type="GO" id="GO:0015179">
    <property type="term" value="F:L-amino acid transmembrane transporter activity"/>
    <property type="evidence" value="ECO:0007669"/>
    <property type="project" value="TreeGrafter"/>
</dbReference>
<name>L8HKE2_ACACF</name>
<dbReference type="STRING" id="1257118.L8HKE2"/>
<sequence length="473" mass="51868">MDNRYGSADVVGTNQRHTIKVSDYASINQEARDIGSRYAGEDGVSSNELFEAEDPKALVQASSLRTFFNITKCFIGAASFELPWAVKQGGLIGGSVGLVFLGIISQFTLVILAKCGHLASKSYPTYPDIGREAFGKTGVILAWTGIIASTIGACGSYLIFIGSSIQKLLGGYTAVFEYSAVCTLFVIPPVIMLSWLRSYKVLAPTSILGICALLFSLVATWIDIGMYHEAKSFNDYPAVQITSYPLFLGNAAFLYLIHSVVLPTEQSMANKSRFPVVVGTSIVFVTILNVAFAVTAYLFYGEDTKQNVIDNLHPGVMEILVRIFLSLDLLFTAALFLFPTSEILEFALLDRTLFGKSRNVEMQRNLLRFIMVMVTAAVALAIPFFSVMTGLTGVFGSNLLGFLLPPSIYIKLKYSKGHWGKIKLGKLMRFKKKTWGLLAELVICSLIFLFGIAMLAFVREIIDKYTSGTLLDD</sequence>
<keyword evidence="3 5" id="KW-1133">Transmembrane helix</keyword>
<proteinExistence type="predicted"/>
<feature type="transmembrane region" description="Helical" evidence="5">
    <location>
        <begin position="319"/>
        <end position="338"/>
    </location>
</feature>
<feature type="transmembrane region" description="Helical" evidence="5">
    <location>
        <begin position="242"/>
        <end position="262"/>
    </location>
</feature>
<evidence type="ECO:0000256" key="4">
    <source>
        <dbReference type="ARBA" id="ARBA00023136"/>
    </source>
</evidence>
<dbReference type="GeneID" id="14926740"/>
<evidence type="ECO:0000313" key="7">
    <source>
        <dbReference type="EMBL" id="ELR25670.1"/>
    </source>
</evidence>